<name>A0A1I7WET6_HETBA</name>
<organism evidence="1 2">
    <name type="scientific">Heterorhabditis bacteriophora</name>
    <name type="common">Entomopathogenic nematode worm</name>
    <dbReference type="NCBI Taxonomy" id="37862"/>
    <lineage>
        <taxon>Eukaryota</taxon>
        <taxon>Metazoa</taxon>
        <taxon>Ecdysozoa</taxon>
        <taxon>Nematoda</taxon>
        <taxon>Chromadorea</taxon>
        <taxon>Rhabditida</taxon>
        <taxon>Rhabditina</taxon>
        <taxon>Rhabditomorpha</taxon>
        <taxon>Strongyloidea</taxon>
        <taxon>Heterorhabditidae</taxon>
        <taxon>Heterorhabditis</taxon>
    </lineage>
</organism>
<evidence type="ECO:0000313" key="1">
    <source>
        <dbReference type="Proteomes" id="UP000095283"/>
    </source>
</evidence>
<reference evidence="2" key="1">
    <citation type="submission" date="2016-11" db="UniProtKB">
        <authorList>
            <consortium name="WormBaseParasite"/>
        </authorList>
    </citation>
    <scope>IDENTIFICATION</scope>
</reference>
<sequence>MYLTTIFICLFLYLLCYLLLLQI</sequence>
<evidence type="ECO:0000313" key="2">
    <source>
        <dbReference type="WBParaSite" id="Hba_03475"/>
    </source>
</evidence>
<accession>A0A1I7WET6</accession>
<protein>
    <submittedName>
        <fullName evidence="2">NADH dehydrogenase subunit 1</fullName>
    </submittedName>
</protein>
<dbReference type="WBParaSite" id="Hba_03475">
    <property type="protein sequence ID" value="Hba_03475"/>
    <property type="gene ID" value="Hba_03475"/>
</dbReference>
<dbReference type="AlphaFoldDB" id="A0A1I7WET6"/>
<dbReference type="Proteomes" id="UP000095283">
    <property type="component" value="Unplaced"/>
</dbReference>
<keyword evidence="1" id="KW-1185">Reference proteome</keyword>
<proteinExistence type="predicted"/>